<feature type="chain" id="PRO_5046692946" evidence="2">
    <location>
        <begin position="19"/>
        <end position="286"/>
    </location>
</feature>
<accession>A0ABQ8FLY9</accession>
<evidence type="ECO:0000313" key="4">
    <source>
        <dbReference type="Proteomes" id="UP001648503"/>
    </source>
</evidence>
<feature type="signal peptide" evidence="2">
    <location>
        <begin position="1"/>
        <end position="18"/>
    </location>
</feature>
<name>A0ABQ8FLY9_9FUNG</name>
<dbReference type="Proteomes" id="UP001648503">
    <property type="component" value="Unassembled WGS sequence"/>
</dbReference>
<keyword evidence="2" id="KW-0732">Signal</keyword>
<gene>
    <name evidence="3" type="ORF">BASA50_003248</name>
</gene>
<dbReference type="EMBL" id="JAFCIX010000077">
    <property type="protein sequence ID" value="KAH6599106.1"/>
    <property type="molecule type" value="Genomic_DNA"/>
</dbReference>
<evidence type="ECO:0000256" key="2">
    <source>
        <dbReference type="SAM" id="SignalP"/>
    </source>
</evidence>
<feature type="compositionally biased region" description="Low complexity" evidence="1">
    <location>
        <begin position="30"/>
        <end position="67"/>
    </location>
</feature>
<comment type="caution">
    <text evidence="3">The sequence shown here is derived from an EMBL/GenBank/DDBJ whole genome shotgun (WGS) entry which is preliminary data.</text>
</comment>
<reference evidence="3 4" key="1">
    <citation type="submission" date="2021-02" db="EMBL/GenBank/DDBJ databases">
        <title>Variation within the Batrachochytrium salamandrivorans European outbreak.</title>
        <authorList>
            <person name="Kelly M."/>
            <person name="Pasmans F."/>
            <person name="Shea T.P."/>
            <person name="Munoz J.F."/>
            <person name="Carranza S."/>
            <person name="Cuomo C.A."/>
            <person name="Martel A."/>
        </authorList>
    </citation>
    <scope>NUCLEOTIDE SEQUENCE [LARGE SCALE GENOMIC DNA]</scope>
    <source>
        <strain evidence="3 4">AMFP18/2</strain>
    </source>
</reference>
<evidence type="ECO:0000256" key="1">
    <source>
        <dbReference type="SAM" id="MobiDB-lite"/>
    </source>
</evidence>
<proteinExistence type="predicted"/>
<protein>
    <submittedName>
        <fullName evidence="3">Uncharacterized protein</fullName>
    </submittedName>
</protein>
<keyword evidence="4" id="KW-1185">Reference proteome</keyword>
<sequence>MKLISFAAISLLAITVSAYPQQSTSTQDVQSYQSTSTPTSQPSQSTSTNDVQSSQSTSTQTPQQPDQGKVQAKLEQLMKFYIKEETRFAPVDRNLKDEEQNVMEIEKGLNSIIVELQDTSLSSDRKSELKEKYDNGKELLEGLYAEYKEHCRHHKMLRKMRNDAKASLQLFSENQRLVEERNSESEVQAGFSSTSLYNLFILKEQNTEILKDLNALLEEQKNIGADQIVPVGSSLRAQSEGLKDRIQILQSQNRAAEWILWLHGPSRSIGDWIKEVTGLYMWNSNI</sequence>
<organism evidence="3 4">
    <name type="scientific">Batrachochytrium salamandrivorans</name>
    <dbReference type="NCBI Taxonomy" id="1357716"/>
    <lineage>
        <taxon>Eukaryota</taxon>
        <taxon>Fungi</taxon>
        <taxon>Fungi incertae sedis</taxon>
        <taxon>Chytridiomycota</taxon>
        <taxon>Chytridiomycota incertae sedis</taxon>
        <taxon>Chytridiomycetes</taxon>
        <taxon>Rhizophydiales</taxon>
        <taxon>Rhizophydiales incertae sedis</taxon>
        <taxon>Batrachochytrium</taxon>
    </lineage>
</organism>
<feature type="region of interest" description="Disordered" evidence="1">
    <location>
        <begin position="23"/>
        <end position="70"/>
    </location>
</feature>
<evidence type="ECO:0000313" key="3">
    <source>
        <dbReference type="EMBL" id="KAH6599106.1"/>
    </source>
</evidence>